<feature type="transmembrane region" description="Helical" evidence="1">
    <location>
        <begin position="135"/>
        <end position="156"/>
    </location>
</feature>
<feature type="transmembrane region" description="Helical" evidence="1">
    <location>
        <begin position="46"/>
        <end position="62"/>
    </location>
</feature>
<reference evidence="2" key="1">
    <citation type="journal article" date="2022" name="Int. J. Syst. Evol. Microbiol.">
        <title>Prevotella lacticifex sp. nov., isolated from the rumen of cows.</title>
        <authorList>
            <person name="Shinkai T."/>
            <person name="Ikeyama N."/>
            <person name="Kumagai M."/>
            <person name="Ohmori H."/>
            <person name="Sakamoto M."/>
            <person name="Ohkuma M."/>
            <person name="Mitsumori M."/>
        </authorList>
    </citation>
    <scope>NUCLEOTIDE SEQUENCE</scope>
    <source>
        <strain evidence="2">R5076</strain>
    </source>
</reference>
<feature type="transmembrane region" description="Helical" evidence="1">
    <location>
        <begin position="103"/>
        <end position="123"/>
    </location>
</feature>
<keyword evidence="1" id="KW-1133">Transmembrane helix</keyword>
<evidence type="ECO:0000256" key="1">
    <source>
        <dbReference type="SAM" id="Phobius"/>
    </source>
</evidence>
<organism evidence="2 3">
    <name type="scientific">Prevotella lacticifex</name>
    <dbReference type="NCBI Taxonomy" id="2854755"/>
    <lineage>
        <taxon>Bacteria</taxon>
        <taxon>Pseudomonadati</taxon>
        <taxon>Bacteroidota</taxon>
        <taxon>Bacteroidia</taxon>
        <taxon>Bacteroidales</taxon>
        <taxon>Prevotellaceae</taxon>
        <taxon>Prevotella</taxon>
    </lineage>
</organism>
<feature type="transmembrane region" description="Helical" evidence="1">
    <location>
        <begin position="74"/>
        <end position="97"/>
    </location>
</feature>
<accession>A0A9R1CD39</accession>
<evidence type="ECO:0000313" key="2">
    <source>
        <dbReference type="EMBL" id="GJG60320.1"/>
    </source>
</evidence>
<dbReference type="Pfam" id="PF13593">
    <property type="entry name" value="SBF_like"/>
    <property type="match status" value="1"/>
</dbReference>
<name>A0A9R1CD39_9BACT</name>
<proteinExistence type="predicted"/>
<dbReference type="InterPro" id="IPR016833">
    <property type="entry name" value="Put_Na-Bile_cotransptr"/>
</dbReference>
<gene>
    <name evidence="2" type="ORF">PRLR5076_31710</name>
</gene>
<protein>
    <submittedName>
        <fullName evidence="2">Transporter</fullName>
    </submittedName>
</protein>
<evidence type="ECO:0000313" key="3">
    <source>
        <dbReference type="Proteomes" id="UP000825483"/>
    </source>
</evidence>
<comment type="caution">
    <text evidence="2">The sequence shown here is derived from an EMBL/GenBank/DDBJ whole genome shotgun (WGS) entry which is preliminary data.</text>
</comment>
<keyword evidence="1" id="KW-0472">Membrane</keyword>
<feature type="transmembrane region" description="Helical" evidence="1">
    <location>
        <begin position="206"/>
        <end position="223"/>
    </location>
</feature>
<dbReference type="Proteomes" id="UP000825483">
    <property type="component" value="Unassembled WGS sequence"/>
</dbReference>
<dbReference type="Gene3D" id="1.20.1530.20">
    <property type="match status" value="1"/>
</dbReference>
<feature type="transmembrane region" description="Helical" evidence="1">
    <location>
        <begin position="278"/>
        <end position="301"/>
    </location>
</feature>
<feature type="transmembrane region" description="Helical" evidence="1">
    <location>
        <begin position="235"/>
        <end position="257"/>
    </location>
</feature>
<feature type="transmembrane region" description="Helical" evidence="1">
    <location>
        <begin position="162"/>
        <end position="185"/>
    </location>
</feature>
<keyword evidence="3" id="KW-1185">Reference proteome</keyword>
<sequence>MWLIKFIKNWTLLCSLIVGSAVYLTFSRIPLLEPIGDAVGPRLVDLMPYVIFTMLYLTFCKIDMHNFRPRKWHFALQGIRVLLTALVVIAINLVPAADHETKIILEGVFICVICPTAAAAPVLTEKLGGGIATMTVYMIIANIFSIIIIPTFFPMVERSAHITFGFAFLLVLKRVLLVLAVPLVLALLSQRFAPRIVEWVKRRHNLAFYLWSFNLSIIMGLAVRMVSSTPLTGEALFLLLFLPLVVCIILFSIGKAVGGIWGENINGGQALGQKNNVVGIWLMNSFLNPVAVIAPCAYVVWQNIINAVQLWYKNKHGYLKW</sequence>
<keyword evidence="1" id="KW-0812">Transmembrane</keyword>
<feature type="transmembrane region" description="Helical" evidence="1">
    <location>
        <begin position="7"/>
        <end position="26"/>
    </location>
</feature>
<dbReference type="InterPro" id="IPR038770">
    <property type="entry name" value="Na+/solute_symporter_sf"/>
</dbReference>
<dbReference type="RefSeq" id="WP_223926438.1">
    <property type="nucleotide sequence ID" value="NZ_BPTU01000001.1"/>
</dbReference>
<dbReference type="AlphaFoldDB" id="A0A9R1CD39"/>
<dbReference type="GeneID" id="72467716"/>
<dbReference type="EMBL" id="BPUB01000003">
    <property type="protein sequence ID" value="GJG60320.1"/>
    <property type="molecule type" value="Genomic_DNA"/>
</dbReference>